<keyword evidence="1" id="KW-1133">Transmembrane helix</keyword>
<keyword evidence="1" id="KW-0472">Membrane</keyword>
<proteinExistence type="evidence at transcript level"/>
<reference evidence="2" key="1">
    <citation type="journal article" date="2009" name="DNA Res.">
        <title>Analysis of multiple occurrences of alternative splicing events in Arabidopsis thaliana using novel sequenced full-length cDNAs.</title>
        <authorList>
            <person name="Iida K."/>
            <person name="Fukami-Kobayashi K."/>
            <person name="Toyoda A."/>
            <person name="Sakaki Y."/>
            <person name="Kobayashi M."/>
            <person name="Seki M."/>
            <person name="Shinozaki K."/>
        </authorList>
    </citation>
    <scope>NUCLEOTIDE SEQUENCE</scope>
</reference>
<sequence length="82" mass="9728">MKTIPCFTKSLMHVINYFCRVVRAVKCHLWPQLIFSLLYVCNITSIYIAVIRFRTSGFNVATCTGLHGDHRHCWRIRRLDRE</sequence>
<keyword evidence="1" id="KW-0812">Transmembrane</keyword>
<feature type="transmembrane region" description="Helical" evidence="1">
    <location>
        <begin position="29"/>
        <end position="50"/>
    </location>
</feature>
<evidence type="ECO:0000313" key="2">
    <source>
        <dbReference type="EMBL" id="BAH57157.1"/>
    </source>
</evidence>
<protein>
    <submittedName>
        <fullName evidence="2">AT4G35770 protein</fullName>
    </submittedName>
</protein>
<gene>
    <name evidence="2" type="ordered locus">At4g35770</name>
</gene>
<name>C0Z378_ARATH</name>
<dbReference type="EMBL" id="AK319042">
    <property type="protein sequence ID" value="BAH57157.1"/>
    <property type="molecule type" value="mRNA"/>
</dbReference>
<accession>C0Z378</accession>
<dbReference type="AlphaFoldDB" id="C0Z378"/>
<evidence type="ECO:0000256" key="1">
    <source>
        <dbReference type="SAM" id="Phobius"/>
    </source>
</evidence>
<organism evidence="2">
    <name type="scientific">Arabidopsis thaliana</name>
    <name type="common">Mouse-ear cress</name>
    <dbReference type="NCBI Taxonomy" id="3702"/>
    <lineage>
        <taxon>Eukaryota</taxon>
        <taxon>Viridiplantae</taxon>
        <taxon>Streptophyta</taxon>
        <taxon>Embryophyta</taxon>
        <taxon>Tracheophyta</taxon>
        <taxon>Spermatophyta</taxon>
        <taxon>Magnoliopsida</taxon>
        <taxon>eudicotyledons</taxon>
        <taxon>Gunneridae</taxon>
        <taxon>Pentapetalae</taxon>
        <taxon>rosids</taxon>
        <taxon>malvids</taxon>
        <taxon>Brassicales</taxon>
        <taxon>Brassicaceae</taxon>
        <taxon>Camelineae</taxon>
        <taxon>Arabidopsis</taxon>
    </lineage>
</organism>